<evidence type="ECO:0000313" key="2">
    <source>
        <dbReference type="Proteomes" id="UP000186914"/>
    </source>
</evidence>
<protein>
    <submittedName>
        <fullName evidence="1">Uncharacterized protein</fullName>
    </submittedName>
</protein>
<evidence type="ECO:0000313" key="1">
    <source>
        <dbReference type="EMBL" id="SIR99070.1"/>
    </source>
</evidence>
<dbReference type="Proteomes" id="UP000186914">
    <property type="component" value="Unassembled WGS sequence"/>
</dbReference>
<dbReference type="EMBL" id="FTNO01000008">
    <property type="protein sequence ID" value="SIR99070.1"/>
    <property type="molecule type" value="Genomic_DNA"/>
</dbReference>
<organism evidence="1 2">
    <name type="scientific">Haladaptatus litoreus</name>
    <dbReference type="NCBI Taxonomy" id="553468"/>
    <lineage>
        <taxon>Archaea</taxon>
        <taxon>Methanobacteriati</taxon>
        <taxon>Methanobacteriota</taxon>
        <taxon>Stenosarchaea group</taxon>
        <taxon>Halobacteria</taxon>
        <taxon>Halobacteriales</taxon>
        <taxon>Haladaptataceae</taxon>
        <taxon>Haladaptatus</taxon>
    </lineage>
</organism>
<keyword evidence="2" id="KW-1185">Reference proteome</keyword>
<sequence>MGPHHDEIDFILDSICEDLRTGIAPSDLSNGIETSVKDLFLNGFRCGLTIFLECFSNTITFFIRYRQIGSFIDYIQCMNSRITLFCELESLIND</sequence>
<name>A0A1N7FFL0_9EURY</name>
<reference evidence="2" key="1">
    <citation type="submission" date="2017-01" db="EMBL/GenBank/DDBJ databases">
        <authorList>
            <person name="Varghese N."/>
            <person name="Submissions S."/>
        </authorList>
    </citation>
    <scope>NUCLEOTIDE SEQUENCE [LARGE SCALE GENOMIC DNA]</scope>
    <source>
        <strain evidence="2">CGMCC 1.7737</strain>
    </source>
</reference>
<accession>A0A1N7FFL0</accession>
<proteinExistence type="predicted"/>
<gene>
    <name evidence="1" type="ORF">SAMN05421858_5042</name>
</gene>
<dbReference type="AlphaFoldDB" id="A0A1N7FFL0"/>